<evidence type="ECO:0000313" key="2">
    <source>
        <dbReference type="Proteomes" id="UP000232688"/>
    </source>
</evidence>
<evidence type="ECO:0000313" key="1">
    <source>
        <dbReference type="EMBL" id="PKC56378.1"/>
    </source>
</evidence>
<accession>A0A2I1FAD9</accession>
<dbReference type="VEuPathDB" id="FungiDB:RhiirA1_474090"/>
<proteinExistence type="predicted"/>
<comment type="caution">
    <text evidence="1">The sequence shown here is derived from an EMBL/GenBank/DDBJ whole genome shotgun (WGS) entry which is preliminary data.</text>
</comment>
<dbReference type="EMBL" id="LLXH01002170">
    <property type="protein sequence ID" value="PKC56378.1"/>
    <property type="molecule type" value="Genomic_DNA"/>
</dbReference>
<dbReference type="VEuPathDB" id="FungiDB:FUN_024264"/>
<dbReference type="AlphaFoldDB" id="A0A2I1FAD9"/>
<reference evidence="1 2" key="2">
    <citation type="submission" date="2017-10" db="EMBL/GenBank/DDBJ databases">
        <title>Genome analyses suggest a sexual origin of heterokaryosis in a supposedly ancient asexual fungus.</title>
        <authorList>
            <person name="Corradi N."/>
            <person name="Sedzielewska K."/>
            <person name="Noel J."/>
            <person name="Charron P."/>
            <person name="Farinelli L."/>
            <person name="Marton T."/>
            <person name="Kruger M."/>
            <person name="Pelin A."/>
            <person name="Brachmann A."/>
            <person name="Corradi N."/>
        </authorList>
    </citation>
    <scope>NUCLEOTIDE SEQUENCE [LARGE SCALE GENOMIC DNA]</scope>
    <source>
        <strain evidence="1 2">A1</strain>
    </source>
</reference>
<name>A0A2I1FAD9_9GLOM</name>
<dbReference type="Proteomes" id="UP000232688">
    <property type="component" value="Unassembled WGS sequence"/>
</dbReference>
<reference evidence="1 2" key="1">
    <citation type="submission" date="2017-10" db="EMBL/GenBank/DDBJ databases">
        <title>Extensive intraspecific genome diversity in a model arbuscular mycorrhizal fungus.</title>
        <authorList>
            <person name="Chen E.C.H."/>
            <person name="Morin E."/>
            <person name="Baudet D."/>
            <person name="Noel J."/>
            <person name="Ndikumana S."/>
            <person name="Charron P."/>
            <person name="St-Onge C."/>
            <person name="Giorgi J."/>
            <person name="Grigoriev I.V."/>
            <person name="Roux C."/>
            <person name="Martin F.M."/>
            <person name="Corradi N."/>
        </authorList>
    </citation>
    <scope>NUCLEOTIDE SEQUENCE [LARGE SCALE GENOMIC DNA]</scope>
    <source>
        <strain evidence="1 2">A1</strain>
    </source>
</reference>
<organism evidence="1 2">
    <name type="scientific">Rhizophagus irregularis</name>
    <dbReference type="NCBI Taxonomy" id="588596"/>
    <lineage>
        <taxon>Eukaryota</taxon>
        <taxon>Fungi</taxon>
        <taxon>Fungi incertae sedis</taxon>
        <taxon>Mucoromycota</taxon>
        <taxon>Glomeromycotina</taxon>
        <taxon>Glomeromycetes</taxon>
        <taxon>Glomerales</taxon>
        <taxon>Glomeraceae</taxon>
        <taxon>Rhizophagus</taxon>
    </lineage>
</organism>
<gene>
    <name evidence="1" type="ORF">RhiirA1_474090</name>
</gene>
<dbReference type="OrthoDB" id="2347157at2759"/>
<sequence length="309" mass="35553">MDDVFPSSLRTIGLFTGYDELLTHDPIKHTLYPNLAVSKSSIFTQFRFKLWFDELPVMYKLSQRFPGLYADDFLYPICGIFMETLKHLFICSPSYLDIEGYNFTLPTQKDISTNLIERFLVKLATKVSSSPRYKQSYDELLMALHALPIFGLPDLLSSNNYLSFSAFWFLRGTFLKLQREIYHGLWRLRCKIKVTKDLAKGILPSTLRSYKGSAVQTFRFSAPQVTLSQANGPLFPLQAYEWFSLGIKNKKNFTADATTNNVKPWYPTVHTHVPYEAFGRFSVLSQWSLLYHWGLDGPIDGKVLDAMSL</sequence>
<protein>
    <submittedName>
        <fullName evidence="1">Uncharacterized protein</fullName>
    </submittedName>
</protein>